<dbReference type="Proteomes" id="UP000266841">
    <property type="component" value="Unassembled WGS sequence"/>
</dbReference>
<accession>K0T8Z7</accession>
<feature type="region of interest" description="Disordered" evidence="1">
    <location>
        <begin position="82"/>
        <end position="104"/>
    </location>
</feature>
<evidence type="ECO:0000256" key="1">
    <source>
        <dbReference type="SAM" id="MobiDB-lite"/>
    </source>
</evidence>
<feature type="compositionally biased region" description="Polar residues" evidence="1">
    <location>
        <begin position="8"/>
        <end position="17"/>
    </location>
</feature>
<feature type="compositionally biased region" description="Basic residues" evidence="1">
    <location>
        <begin position="83"/>
        <end position="104"/>
    </location>
</feature>
<organism evidence="2 3">
    <name type="scientific">Thalassiosira oceanica</name>
    <name type="common">Marine diatom</name>
    <dbReference type="NCBI Taxonomy" id="159749"/>
    <lineage>
        <taxon>Eukaryota</taxon>
        <taxon>Sar</taxon>
        <taxon>Stramenopiles</taxon>
        <taxon>Ochrophyta</taxon>
        <taxon>Bacillariophyta</taxon>
        <taxon>Coscinodiscophyceae</taxon>
        <taxon>Thalassiosirophycidae</taxon>
        <taxon>Thalassiosirales</taxon>
        <taxon>Thalassiosiraceae</taxon>
        <taxon>Thalassiosira</taxon>
    </lineage>
</organism>
<gene>
    <name evidence="2" type="ORF">THAOC_12003</name>
</gene>
<comment type="caution">
    <text evidence="2">The sequence shown here is derived from an EMBL/GenBank/DDBJ whole genome shotgun (WGS) entry which is preliminary data.</text>
</comment>
<evidence type="ECO:0000313" key="3">
    <source>
        <dbReference type="Proteomes" id="UP000266841"/>
    </source>
</evidence>
<dbReference type="AlphaFoldDB" id="K0T8Z7"/>
<name>K0T8Z7_THAOC</name>
<feature type="non-terminal residue" evidence="2">
    <location>
        <position position="104"/>
    </location>
</feature>
<evidence type="ECO:0000313" key="2">
    <source>
        <dbReference type="EMBL" id="EJK67012.1"/>
    </source>
</evidence>
<sequence length="104" mass="12302">MNGRTRRTLPNNDSNEFGNEEEDWDLAAIDRSVAMARNGQRRRRLGFSRDRPSVAMARNEEFRNEEEDWDLDAIDRSVAMARNRQRRRGLGFRRDRPKRGHGTE</sequence>
<reference evidence="2 3" key="1">
    <citation type="journal article" date="2012" name="Genome Biol.">
        <title>Genome and low-iron response of an oceanic diatom adapted to chronic iron limitation.</title>
        <authorList>
            <person name="Lommer M."/>
            <person name="Specht M."/>
            <person name="Roy A.S."/>
            <person name="Kraemer L."/>
            <person name="Andreson R."/>
            <person name="Gutowska M.A."/>
            <person name="Wolf J."/>
            <person name="Bergner S.V."/>
            <person name="Schilhabel M.B."/>
            <person name="Klostermeier U.C."/>
            <person name="Beiko R.G."/>
            <person name="Rosenstiel P."/>
            <person name="Hippler M."/>
            <person name="Laroche J."/>
        </authorList>
    </citation>
    <scope>NUCLEOTIDE SEQUENCE [LARGE SCALE GENOMIC DNA]</scope>
    <source>
        <strain evidence="2 3">CCMP1005</strain>
    </source>
</reference>
<keyword evidence="3" id="KW-1185">Reference proteome</keyword>
<proteinExistence type="predicted"/>
<feature type="region of interest" description="Disordered" evidence="1">
    <location>
        <begin position="1"/>
        <end position="22"/>
    </location>
</feature>
<protein>
    <submittedName>
        <fullName evidence="2">Uncharacterized protein</fullName>
    </submittedName>
</protein>
<dbReference type="EMBL" id="AGNL01013783">
    <property type="protein sequence ID" value="EJK67012.1"/>
    <property type="molecule type" value="Genomic_DNA"/>
</dbReference>